<evidence type="ECO:0000256" key="2">
    <source>
        <dbReference type="ARBA" id="ARBA00001964"/>
    </source>
</evidence>
<comment type="caution">
    <text evidence="16">The sequence shown here is derived from an EMBL/GenBank/DDBJ whole genome shotgun (WGS) entry which is preliminary data.</text>
</comment>
<feature type="binding site" evidence="11">
    <location>
        <position position="474"/>
    </location>
    <ligand>
        <name>Mg(2+)</name>
        <dbReference type="ChEBI" id="CHEBI:18420"/>
    </ligand>
</feature>
<dbReference type="PANTHER" id="PTHR43452">
    <property type="entry name" value="PYRUVATE DECARBOXYLASE"/>
    <property type="match status" value="1"/>
</dbReference>
<dbReference type="InterPro" id="IPR047214">
    <property type="entry name" value="TPP_PDC_IPDC"/>
</dbReference>
<proteinExistence type="inferred from homology"/>
<evidence type="ECO:0000256" key="7">
    <source>
        <dbReference type="ARBA" id="ARBA00022793"/>
    </source>
</evidence>
<dbReference type="EMBL" id="ML986629">
    <property type="protein sequence ID" value="KAF2263194.1"/>
    <property type="molecule type" value="Genomic_DNA"/>
</dbReference>
<dbReference type="InterPro" id="IPR047213">
    <property type="entry name" value="TPP_PYR_PDC_IPDC-like"/>
</dbReference>
<name>A0A9P4KBU0_9PLEO</name>
<evidence type="ECO:0000256" key="4">
    <source>
        <dbReference type="ARBA" id="ARBA00013202"/>
    </source>
</evidence>
<organism evidence="16 17">
    <name type="scientific">Lojkania enalia</name>
    <dbReference type="NCBI Taxonomy" id="147567"/>
    <lineage>
        <taxon>Eukaryota</taxon>
        <taxon>Fungi</taxon>
        <taxon>Dikarya</taxon>
        <taxon>Ascomycota</taxon>
        <taxon>Pezizomycotina</taxon>
        <taxon>Dothideomycetes</taxon>
        <taxon>Pleosporomycetidae</taxon>
        <taxon>Pleosporales</taxon>
        <taxon>Pleosporales incertae sedis</taxon>
        <taxon>Lojkania</taxon>
    </lineage>
</organism>
<comment type="similarity">
    <text evidence="3 12">Belongs to the TPP enzyme family.</text>
</comment>
<dbReference type="Pfam" id="PF02775">
    <property type="entry name" value="TPP_enzyme_C"/>
    <property type="match status" value="1"/>
</dbReference>
<dbReference type="InterPro" id="IPR012000">
    <property type="entry name" value="Thiamin_PyroP_enz_cen_dom"/>
</dbReference>
<dbReference type="InterPro" id="IPR011766">
    <property type="entry name" value="TPP_enzyme_TPP-bd"/>
</dbReference>
<evidence type="ECO:0000256" key="3">
    <source>
        <dbReference type="ARBA" id="ARBA00007812"/>
    </source>
</evidence>
<feature type="binding site" evidence="11">
    <location>
        <position position="472"/>
    </location>
    <ligand>
        <name>Mg(2+)</name>
        <dbReference type="ChEBI" id="CHEBI:18420"/>
    </ligand>
</feature>
<dbReference type="InterPro" id="IPR012110">
    <property type="entry name" value="PDC/IPDC-like"/>
</dbReference>
<dbReference type="AlphaFoldDB" id="A0A9P4KBU0"/>
<dbReference type="OrthoDB" id="3970464at2759"/>
<dbReference type="EC" id="4.1.1.1" evidence="4"/>
<dbReference type="GO" id="GO:0005634">
    <property type="term" value="C:nucleus"/>
    <property type="evidence" value="ECO:0007669"/>
    <property type="project" value="TreeGrafter"/>
</dbReference>
<dbReference type="Pfam" id="PF00205">
    <property type="entry name" value="TPP_enzyme_M"/>
    <property type="match status" value="1"/>
</dbReference>
<dbReference type="PIRSF" id="PIRSF036565">
    <property type="entry name" value="Pyruvt_ip_decrb"/>
    <property type="match status" value="1"/>
</dbReference>
<dbReference type="CDD" id="cd02005">
    <property type="entry name" value="TPP_PDC_IPDC"/>
    <property type="match status" value="1"/>
</dbReference>
<evidence type="ECO:0000313" key="16">
    <source>
        <dbReference type="EMBL" id="KAF2263194.1"/>
    </source>
</evidence>
<dbReference type="GO" id="GO:0004737">
    <property type="term" value="F:pyruvate decarboxylase activity"/>
    <property type="evidence" value="ECO:0007669"/>
    <property type="project" value="UniProtKB-EC"/>
</dbReference>
<keyword evidence="9 12" id="KW-0786">Thiamine pyrophosphate</keyword>
<keyword evidence="8 11" id="KW-0460">Magnesium</keyword>
<dbReference type="GO" id="GO:0000287">
    <property type="term" value="F:magnesium ion binding"/>
    <property type="evidence" value="ECO:0007669"/>
    <property type="project" value="InterPro"/>
</dbReference>
<dbReference type="InterPro" id="IPR029035">
    <property type="entry name" value="DHS-like_NAD/FAD-binding_dom"/>
</dbReference>
<dbReference type="CDD" id="cd07038">
    <property type="entry name" value="TPP_PYR_PDC_IPDC_like"/>
    <property type="match status" value="1"/>
</dbReference>
<evidence type="ECO:0000259" key="15">
    <source>
        <dbReference type="Pfam" id="PF02776"/>
    </source>
</evidence>
<dbReference type="GO" id="GO:0005829">
    <property type="term" value="C:cytosol"/>
    <property type="evidence" value="ECO:0007669"/>
    <property type="project" value="TreeGrafter"/>
</dbReference>
<evidence type="ECO:0000256" key="12">
    <source>
        <dbReference type="RuleBase" id="RU362132"/>
    </source>
</evidence>
<accession>A0A9P4KBU0</accession>
<dbReference type="FunFam" id="3.40.50.970:FF:000024">
    <property type="entry name" value="Pyruvate decarboxylase isozyme"/>
    <property type="match status" value="1"/>
</dbReference>
<evidence type="ECO:0000313" key="17">
    <source>
        <dbReference type="Proteomes" id="UP000800093"/>
    </source>
</evidence>
<keyword evidence="7" id="KW-0210">Decarboxylase</keyword>
<reference evidence="17" key="1">
    <citation type="journal article" date="2020" name="Stud. Mycol.">
        <title>101 Dothideomycetes genomes: A test case for predicting lifestyles and emergence of pathogens.</title>
        <authorList>
            <person name="Haridas S."/>
            <person name="Albert R."/>
            <person name="Binder M."/>
            <person name="Bloem J."/>
            <person name="LaButti K."/>
            <person name="Salamov A."/>
            <person name="Andreopoulos B."/>
            <person name="Baker S."/>
            <person name="Barry K."/>
            <person name="Bills G."/>
            <person name="Bluhm B."/>
            <person name="Cannon C."/>
            <person name="Castanera R."/>
            <person name="Culley D."/>
            <person name="Daum C."/>
            <person name="Ezra D."/>
            <person name="Gonzalez J."/>
            <person name="Henrissat B."/>
            <person name="Kuo A."/>
            <person name="Liang C."/>
            <person name="Lipzen A."/>
            <person name="Lutzoni F."/>
            <person name="Magnuson J."/>
            <person name="Mondo S."/>
            <person name="Nolan M."/>
            <person name="Ohm R."/>
            <person name="Pangilinan J."/>
            <person name="Park H.-J."/>
            <person name="Ramirez L."/>
            <person name="Alfaro M."/>
            <person name="Sun H."/>
            <person name="Tritt A."/>
            <person name="Yoshinaga Y."/>
            <person name="Zwiers L.-H."/>
            <person name="Turgeon B."/>
            <person name="Goodwin S."/>
            <person name="Spatafora J."/>
            <person name="Crous P."/>
            <person name="Grigoriev I."/>
        </authorList>
    </citation>
    <scope>NUCLEOTIDE SEQUENCE [LARGE SCALE GENOMIC DNA]</scope>
    <source>
        <strain evidence="17">CBS 304.66</strain>
    </source>
</reference>
<dbReference type="SUPFAM" id="SSF52467">
    <property type="entry name" value="DHS-like NAD/FAD-binding domain"/>
    <property type="match status" value="1"/>
</dbReference>
<evidence type="ECO:0000259" key="14">
    <source>
        <dbReference type="Pfam" id="PF02775"/>
    </source>
</evidence>
<dbReference type="Gene3D" id="3.40.50.970">
    <property type="match status" value="2"/>
</dbReference>
<evidence type="ECO:0000259" key="13">
    <source>
        <dbReference type="Pfam" id="PF00205"/>
    </source>
</evidence>
<dbReference type="SUPFAM" id="SSF52518">
    <property type="entry name" value="Thiamin diphosphate-binding fold (THDP-binding)"/>
    <property type="match status" value="2"/>
</dbReference>
<keyword evidence="16" id="KW-0670">Pyruvate</keyword>
<dbReference type="GO" id="GO:0000949">
    <property type="term" value="P:aromatic amino acid family catabolic process to alcohol via Ehrlich pathway"/>
    <property type="evidence" value="ECO:0007669"/>
    <property type="project" value="TreeGrafter"/>
</dbReference>
<comment type="cofactor">
    <cofactor evidence="11">
        <name>Mg(2+)</name>
        <dbReference type="ChEBI" id="CHEBI:18420"/>
    </cofactor>
    <text evidence="11">Binds 1 Mg(2+) per subunit.</text>
</comment>
<evidence type="ECO:0000256" key="9">
    <source>
        <dbReference type="ARBA" id="ARBA00023052"/>
    </source>
</evidence>
<evidence type="ECO:0000256" key="5">
    <source>
        <dbReference type="ARBA" id="ARBA00014422"/>
    </source>
</evidence>
<feature type="domain" description="Thiamine pyrophosphate enzyme TPP-binding" evidence="14">
    <location>
        <begin position="406"/>
        <end position="479"/>
    </location>
</feature>
<protein>
    <recommendedName>
        <fullName evidence="5">Pyruvate decarboxylase</fullName>
        <ecNumber evidence="4">4.1.1.1</ecNumber>
    </recommendedName>
</protein>
<feature type="domain" description="Thiamine pyrophosphate enzyme central" evidence="13">
    <location>
        <begin position="203"/>
        <end position="317"/>
    </location>
</feature>
<keyword evidence="17" id="KW-1185">Reference proteome</keyword>
<dbReference type="PANTHER" id="PTHR43452:SF30">
    <property type="entry name" value="PYRUVATE DECARBOXYLASE ISOZYME 1-RELATED"/>
    <property type="match status" value="1"/>
</dbReference>
<dbReference type="GO" id="GO:0030976">
    <property type="term" value="F:thiamine pyrophosphate binding"/>
    <property type="evidence" value="ECO:0007669"/>
    <property type="project" value="InterPro"/>
</dbReference>
<feature type="domain" description="Thiamine pyrophosphate enzyme N-terminal TPP-binding" evidence="15">
    <location>
        <begin position="5"/>
        <end position="110"/>
    </location>
</feature>
<evidence type="ECO:0000256" key="6">
    <source>
        <dbReference type="ARBA" id="ARBA00022723"/>
    </source>
</evidence>
<evidence type="ECO:0000256" key="1">
    <source>
        <dbReference type="ARBA" id="ARBA00001041"/>
    </source>
</evidence>
<dbReference type="InterPro" id="IPR012001">
    <property type="entry name" value="Thiamin_PyroP_enz_TPP-bd_dom"/>
</dbReference>
<evidence type="ECO:0000256" key="10">
    <source>
        <dbReference type="ARBA" id="ARBA00023239"/>
    </source>
</evidence>
<comment type="catalytic activity">
    <reaction evidence="1">
        <text>a 2-oxocarboxylate + H(+) = an aldehyde + CO2</text>
        <dbReference type="Rhea" id="RHEA:11628"/>
        <dbReference type="ChEBI" id="CHEBI:15378"/>
        <dbReference type="ChEBI" id="CHEBI:16526"/>
        <dbReference type="ChEBI" id="CHEBI:17478"/>
        <dbReference type="ChEBI" id="CHEBI:35179"/>
        <dbReference type="EC" id="4.1.1.1"/>
    </reaction>
</comment>
<dbReference type="Proteomes" id="UP000800093">
    <property type="component" value="Unassembled WGS sequence"/>
</dbReference>
<keyword evidence="10" id="KW-0456">Lyase</keyword>
<comment type="cofactor">
    <cofactor evidence="2">
        <name>thiamine diphosphate</name>
        <dbReference type="ChEBI" id="CHEBI:58937"/>
    </cofactor>
</comment>
<dbReference type="InterPro" id="IPR029061">
    <property type="entry name" value="THDP-binding"/>
</dbReference>
<evidence type="ECO:0000256" key="11">
    <source>
        <dbReference type="PIRSR" id="PIRSR036565-2"/>
    </source>
</evidence>
<dbReference type="Pfam" id="PF02776">
    <property type="entry name" value="TPP_enzyme_N"/>
    <property type="match status" value="1"/>
</dbReference>
<evidence type="ECO:0000256" key="8">
    <source>
        <dbReference type="ARBA" id="ARBA00022842"/>
    </source>
</evidence>
<keyword evidence="6 11" id="KW-0479">Metal-binding</keyword>
<gene>
    <name evidence="16" type="ORF">CC78DRAFT_581759</name>
</gene>
<dbReference type="Gene3D" id="3.40.50.1220">
    <property type="entry name" value="TPP-binding domain"/>
    <property type="match status" value="1"/>
</dbReference>
<sequence length="571" mass="62313">MTQIKVGDYLFKRLHELGIRAVFGVPGDYELALLDLITDNDLEWKGNPNELVAAYAADGYARVKGAAACVTTFGPGETSAYCGMAGHFCEFVPVVHIVGYPTIQAIRKKAIMHHSLGNGKFDMYVEMVKQIMADTTVIDYPPLAASEIDRVLNTMMYEQRPVYIGLSIDIALEMISDAPLGCPISRTLPPNDPEVEKSVVSKIRNGLERADNPIIVIDGGAARHDVLSEAHEFVKLTRIPFFTTPMGKGSVNEDLPQYGGVHFGAGTHPGVKNAMESSDFVLIIGNFPSDFNTGEFTCVFNKNIIEFVDFQRFSVSIGEIKYPVSMKFVLQGLNKDLQRSKLMKAAQKVTWNPYPTLEFSPSEHLKQDFLWPTLGSFFRPGDYIIGETGTSAFGLCDSRLPAGAVMHNQTIFGSIGYATGAIVGVAQAVKESGGKWKRPILVTGEGSMHLTIQVLQDLLRFDLKPIIFVLNNGGYTVERLIHGKEALYNDVAVIDYGLLGSTFGPGVPSKYYGPIRTNGQLEELLKDKDFGNAGCSELVELILKPLDAPKALVRVGVAVDKFNKGNVTGAA</sequence>
<dbReference type="FunFam" id="3.40.50.970:FF:000019">
    <property type="entry name" value="Pyruvate decarboxylase isozyme"/>
    <property type="match status" value="1"/>
</dbReference>